<keyword evidence="3" id="KW-1185">Reference proteome</keyword>
<protein>
    <submittedName>
        <fullName evidence="2">Uncharacterized protein</fullName>
    </submittedName>
</protein>
<sequence length="539" mass="56098">MRTAAALSGRIIFTTVTHLGGLKHCRTLRALSLVDCSLRAAAAPALRSAGARSCDSRLDGTPEAKGEAAVARGAYLERALQFQDQRLDGTPLAIGESAAAHDAHFERALELQDQQLKQAGDAVVEWLACITKLLIDVSAALRAAFLAGDGSSTQPSREARTLVERLWRVYEDSLLHLHKASQEHWEEHCAALREHPERRPAAEHCQLLLSLKQDTVATLHDEVKRMLSAAPQAAAAQYSGSSGDSGDIGSSGDHSGSNCDSWLPAATMVMAAPQRRSSNSGGSASTNGSSSDGNSSSSSSGSSSSNDSSGSSTSAGGSGVKRRAAGRQAAAASGGAAAATDVTGVANGLWDAYETMLGSFLEDMLGMRAQQEQSSDQPMPVAAAAAAAAPAATTAAAAAAPAAAVAAVPAATAAARVAAAAAAAAAAARSMRRLAALKLLHDRIVHDFSKASMCSLLDACEVMRSRWEGALLAESFREQDRLAKRALLLRVDIFKGRGGSEVEEVEVEDKLDMQLAQAVEEWNDAHQQQATEIGQVRVR</sequence>
<evidence type="ECO:0000256" key="1">
    <source>
        <dbReference type="SAM" id="MobiDB-lite"/>
    </source>
</evidence>
<accession>A0A835ZBT5</accession>
<name>A0A835ZBT5_9STRA</name>
<feature type="region of interest" description="Disordered" evidence="1">
    <location>
        <begin position="273"/>
        <end position="326"/>
    </location>
</feature>
<feature type="region of interest" description="Disordered" evidence="1">
    <location>
        <begin position="237"/>
        <end position="260"/>
    </location>
</feature>
<gene>
    <name evidence="2" type="ORF">JKP88DRAFT_285667</name>
</gene>
<reference evidence="2" key="1">
    <citation type="submission" date="2021-02" db="EMBL/GenBank/DDBJ databases">
        <title>First Annotated Genome of the Yellow-green Alga Tribonema minus.</title>
        <authorList>
            <person name="Mahan K.M."/>
        </authorList>
    </citation>
    <scope>NUCLEOTIDE SEQUENCE</scope>
    <source>
        <strain evidence="2">UTEX B ZZ1240</strain>
    </source>
</reference>
<dbReference type="AlphaFoldDB" id="A0A835ZBT5"/>
<organism evidence="2 3">
    <name type="scientific">Tribonema minus</name>
    <dbReference type="NCBI Taxonomy" id="303371"/>
    <lineage>
        <taxon>Eukaryota</taxon>
        <taxon>Sar</taxon>
        <taxon>Stramenopiles</taxon>
        <taxon>Ochrophyta</taxon>
        <taxon>PX clade</taxon>
        <taxon>Xanthophyceae</taxon>
        <taxon>Tribonematales</taxon>
        <taxon>Tribonemataceae</taxon>
        <taxon>Tribonema</taxon>
    </lineage>
</organism>
<dbReference type="Proteomes" id="UP000664859">
    <property type="component" value="Unassembled WGS sequence"/>
</dbReference>
<feature type="compositionally biased region" description="Low complexity" evidence="1">
    <location>
        <begin position="237"/>
        <end position="257"/>
    </location>
</feature>
<evidence type="ECO:0000313" key="2">
    <source>
        <dbReference type="EMBL" id="KAG5190851.1"/>
    </source>
</evidence>
<feature type="compositionally biased region" description="Low complexity" evidence="1">
    <location>
        <begin position="277"/>
        <end position="315"/>
    </location>
</feature>
<proteinExistence type="predicted"/>
<evidence type="ECO:0000313" key="3">
    <source>
        <dbReference type="Proteomes" id="UP000664859"/>
    </source>
</evidence>
<comment type="caution">
    <text evidence="2">The sequence shown here is derived from an EMBL/GenBank/DDBJ whole genome shotgun (WGS) entry which is preliminary data.</text>
</comment>
<dbReference type="EMBL" id="JAFCMP010000027">
    <property type="protein sequence ID" value="KAG5190851.1"/>
    <property type="molecule type" value="Genomic_DNA"/>
</dbReference>